<dbReference type="Pfam" id="PF01569">
    <property type="entry name" value="PAP2"/>
    <property type="match status" value="1"/>
</dbReference>
<evidence type="ECO:0000313" key="9">
    <source>
        <dbReference type="EMBL" id="EEC57618.1"/>
    </source>
</evidence>
<keyword evidence="6 7" id="KW-0472">Membrane</keyword>
<evidence type="ECO:0000256" key="5">
    <source>
        <dbReference type="ARBA" id="ARBA00022989"/>
    </source>
</evidence>
<keyword evidence="2" id="KW-1003">Cell membrane</keyword>
<sequence>MNIMNWEMRFLHWLKDRHSPLADRLMRTVTRMGDAGGFWIALSAGCVKSDKYRKSGLSMAIALLFSFIFSNTIIKNAVDRARPFWKDKSFNVKIREPRDYSFPSGHTSASIGSAVALFLNRKKEGTAALVLAAQIAFSRLYLLVHYPTDVIAGIILGIAYGYSGNYIAERIMKRLDKRKKQARDLF</sequence>
<dbReference type="eggNOG" id="COG0671">
    <property type="taxonomic scope" value="Bacteria"/>
</dbReference>
<dbReference type="GO" id="GO:0005886">
    <property type="term" value="C:plasma membrane"/>
    <property type="evidence" value="ECO:0007669"/>
    <property type="project" value="UniProtKB-SubCell"/>
</dbReference>
<keyword evidence="3 7" id="KW-0812">Transmembrane</keyword>
<evidence type="ECO:0000256" key="2">
    <source>
        <dbReference type="ARBA" id="ARBA00022475"/>
    </source>
</evidence>
<keyword evidence="5 7" id="KW-1133">Transmembrane helix</keyword>
<dbReference type="AlphaFoldDB" id="B7ASS2"/>
<dbReference type="InterPro" id="IPR000326">
    <property type="entry name" value="PAP2/HPO"/>
</dbReference>
<dbReference type="SUPFAM" id="SSF48317">
    <property type="entry name" value="Acid phosphatase/Vanadium-dependent haloperoxidase"/>
    <property type="match status" value="1"/>
</dbReference>
<dbReference type="EMBL" id="ABVQ01000036">
    <property type="protein sequence ID" value="EEC57618.1"/>
    <property type="molecule type" value="Genomic_DNA"/>
</dbReference>
<evidence type="ECO:0000256" key="7">
    <source>
        <dbReference type="SAM" id="Phobius"/>
    </source>
</evidence>
<feature type="transmembrane region" description="Helical" evidence="7">
    <location>
        <begin position="57"/>
        <end position="74"/>
    </location>
</feature>
<dbReference type="Gene3D" id="1.20.144.10">
    <property type="entry name" value="Phosphatidic acid phosphatase type 2/haloperoxidase"/>
    <property type="match status" value="1"/>
</dbReference>
<feature type="domain" description="Phosphatidic acid phosphatase type 2/haloperoxidase" evidence="8">
    <location>
        <begin position="55"/>
        <end position="165"/>
    </location>
</feature>
<dbReference type="SMART" id="SM00014">
    <property type="entry name" value="acidPPc"/>
    <property type="match status" value="1"/>
</dbReference>
<evidence type="ECO:0000313" key="10">
    <source>
        <dbReference type="Proteomes" id="UP000003136"/>
    </source>
</evidence>
<evidence type="ECO:0000259" key="8">
    <source>
        <dbReference type="SMART" id="SM00014"/>
    </source>
</evidence>
<keyword evidence="10" id="KW-1185">Reference proteome</keyword>
<evidence type="ECO:0000256" key="4">
    <source>
        <dbReference type="ARBA" id="ARBA00022801"/>
    </source>
</evidence>
<gene>
    <name evidence="9" type="ORF">BACPEC_02127</name>
</gene>
<dbReference type="CDD" id="cd03392">
    <property type="entry name" value="PAP2_like_2"/>
    <property type="match status" value="1"/>
</dbReference>
<name>B7ASS2_9FIRM</name>
<organism evidence="9 10">
    <name type="scientific">[Bacteroides] pectinophilus ATCC 43243</name>
    <dbReference type="NCBI Taxonomy" id="483218"/>
    <lineage>
        <taxon>Bacteria</taxon>
        <taxon>Bacillati</taxon>
        <taxon>Bacillota</taxon>
        <taxon>Clostridia</taxon>
        <taxon>Eubacteriales</taxon>
    </lineage>
</organism>
<accession>B7ASS2</accession>
<comment type="caution">
    <text evidence="9">The sequence shown here is derived from an EMBL/GenBank/DDBJ whole genome shotgun (WGS) entry which is preliminary data.</text>
</comment>
<reference evidence="9 10" key="2">
    <citation type="submission" date="2008-11" db="EMBL/GenBank/DDBJ databases">
        <authorList>
            <person name="Fulton L."/>
            <person name="Clifton S."/>
            <person name="Fulton B."/>
            <person name="Xu J."/>
            <person name="Minx P."/>
            <person name="Pepin K.H."/>
            <person name="Johnson M."/>
            <person name="Bhonagiri V."/>
            <person name="Nash W.E."/>
            <person name="Mardis E.R."/>
            <person name="Wilson R.K."/>
        </authorList>
    </citation>
    <scope>NUCLEOTIDE SEQUENCE [LARGE SCALE GENOMIC DNA]</scope>
    <source>
        <strain evidence="9 10">ATCC 43243</strain>
    </source>
</reference>
<dbReference type="InterPro" id="IPR036938">
    <property type="entry name" value="PAP2/HPO_sf"/>
</dbReference>
<proteinExistence type="predicted"/>
<evidence type="ECO:0000256" key="3">
    <source>
        <dbReference type="ARBA" id="ARBA00022692"/>
    </source>
</evidence>
<dbReference type="GO" id="GO:0016787">
    <property type="term" value="F:hydrolase activity"/>
    <property type="evidence" value="ECO:0007669"/>
    <property type="project" value="UniProtKB-KW"/>
</dbReference>
<dbReference type="PANTHER" id="PTHR14969:SF62">
    <property type="entry name" value="DECAPRENYLPHOSPHORYL-5-PHOSPHORIBOSE PHOSPHATASE RV3807C-RELATED"/>
    <property type="match status" value="1"/>
</dbReference>
<evidence type="ECO:0000256" key="1">
    <source>
        <dbReference type="ARBA" id="ARBA00004651"/>
    </source>
</evidence>
<dbReference type="HOGENOM" id="CLU_072573_10_3_9"/>
<dbReference type="PANTHER" id="PTHR14969">
    <property type="entry name" value="SPHINGOSINE-1-PHOSPHATE PHOSPHOHYDROLASE"/>
    <property type="match status" value="1"/>
</dbReference>
<dbReference type="Proteomes" id="UP000003136">
    <property type="component" value="Unassembled WGS sequence"/>
</dbReference>
<keyword evidence="4" id="KW-0378">Hydrolase</keyword>
<comment type="subcellular location">
    <subcellularLocation>
        <location evidence="1">Cell membrane</location>
        <topology evidence="1">Multi-pass membrane protein</topology>
    </subcellularLocation>
</comment>
<protein>
    <recommendedName>
        <fullName evidence="8">Phosphatidic acid phosphatase type 2/haloperoxidase domain-containing protein</fullName>
    </recommendedName>
</protein>
<reference evidence="9 10" key="1">
    <citation type="submission" date="2008-11" db="EMBL/GenBank/DDBJ databases">
        <title>Draft genome sequence of Bacteroides pectinophilus (ATCC 43243).</title>
        <authorList>
            <person name="Sudarsanam P."/>
            <person name="Ley R."/>
            <person name="Guruge J."/>
            <person name="Turnbaugh P.J."/>
            <person name="Mahowald M."/>
            <person name="Liep D."/>
            <person name="Gordon J."/>
        </authorList>
    </citation>
    <scope>NUCLEOTIDE SEQUENCE [LARGE SCALE GENOMIC DNA]</scope>
    <source>
        <strain evidence="9 10">ATCC 43243</strain>
    </source>
</reference>
<feature type="transmembrane region" description="Helical" evidence="7">
    <location>
        <begin position="150"/>
        <end position="168"/>
    </location>
</feature>
<dbReference type="STRING" id="483218.BACPEC_02127"/>
<evidence type="ECO:0000256" key="6">
    <source>
        <dbReference type="ARBA" id="ARBA00023136"/>
    </source>
</evidence>